<protein>
    <submittedName>
        <fullName evidence="1">Uncharacterized protein</fullName>
    </submittedName>
</protein>
<evidence type="ECO:0000313" key="1">
    <source>
        <dbReference type="EMBL" id="KAF8905009.1"/>
    </source>
</evidence>
<proteinExistence type="predicted"/>
<evidence type="ECO:0000313" key="2">
    <source>
        <dbReference type="Proteomes" id="UP000724874"/>
    </source>
</evidence>
<reference evidence="1" key="1">
    <citation type="submission" date="2020-11" db="EMBL/GenBank/DDBJ databases">
        <authorList>
            <consortium name="DOE Joint Genome Institute"/>
            <person name="Ahrendt S."/>
            <person name="Riley R."/>
            <person name="Andreopoulos W."/>
            <person name="LaButti K."/>
            <person name="Pangilinan J."/>
            <person name="Ruiz-duenas F.J."/>
            <person name="Barrasa J.M."/>
            <person name="Sanchez-Garcia M."/>
            <person name="Camarero S."/>
            <person name="Miyauchi S."/>
            <person name="Serrano A."/>
            <person name="Linde D."/>
            <person name="Babiker R."/>
            <person name="Drula E."/>
            <person name="Ayuso-Fernandez I."/>
            <person name="Pacheco R."/>
            <person name="Padilla G."/>
            <person name="Ferreira P."/>
            <person name="Barriuso J."/>
            <person name="Kellner H."/>
            <person name="Castanera R."/>
            <person name="Alfaro M."/>
            <person name="Ramirez L."/>
            <person name="Pisabarro A.G."/>
            <person name="Kuo A."/>
            <person name="Tritt A."/>
            <person name="Lipzen A."/>
            <person name="He G."/>
            <person name="Yan M."/>
            <person name="Ng V."/>
            <person name="Cullen D."/>
            <person name="Martin F."/>
            <person name="Rosso M.-N."/>
            <person name="Henrissat B."/>
            <person name="Hibbett D."/>
            <person name="Martinez A.T."/>
            <person name="Grigoriev I.V."/>
        </authorList>
    </citation>
    <scope>NUCLEOTIDE SEQUENCE</scope>
    <source>
        <strain evidence="1">AH 44721</strain>
    </source>
</reference>
<gene>
    <name evidence="1" type="ORF">CPB84DRAFT_627288</name>
</gene>
<comment type="caution">
    <text evidence="1">The sequence shown here is derived from an EMBL/GenBank/DDBJ whole genome shotgun (WGS) entry which is preliminary data.</text>
</comment>
<dbReference type="OrthoDB" id="405996at2759"/>
<name>A0A9P5NQ86_GYMJU</name>
<dbReference type="Proteomes" id="UP000724874">
    <property type="component" value="Unassembled WGS sequence"/>
</dbReference>
<dbReference type="EMBL" id="JADNYJ010000024">
    <property type="protein sequence ID" value="KAF8905009.1"/>
    <property type="molecule type" value="Genomic_DNA"/>
</dbReference>
<sequence length="131" mass="14688">MPPNRKSSFSSSHLPDLQHAQRQTILTRLQSFFPRSPKTVDSATIYPEDAVRHENTSPLPSSRDIGLKYFKIKLLTWNMHDSLPKGELGELFGTVPPYSQPTTGHGIFPVLPNNSDHPYHLVVVNAPHPLV</sequence>
<organism evidence="1 2">
    <name type="scientific">Gymnopilus junonius</name>
    <name type="common">Spectacular rustgill mushroom</name>
    <name type="synonym">Gymnopilus spectabilis subsp. junonius</name>
    <dbReference type="NCBI Taxonomy" id="109634"/>
    <lineage>
        <taxon>Eukaryota</taxon>
        <taxon>Fungi</taxon>
        <taxon>Dikarya</taxon>
        <taxon>Basidiomycota</taxon>
        <taxon>Agaricomycotina</taxon>
        <taxon>Agaricomycetes</taxon>
        <taxon>Agaricomycetidae</taxon>
        <taxon>Agaricales</taxon>
        <taxon>Agaricineae</taxon>
        <taxon>Hymenogastraceae</taxon>
        <taxon>Gymnopilus</taxon>
    </lineage>
</organism>
<keyword evidence="2" id="KW-1185">Reference proteome</keyword>
<accession>A0A9P5NQ86</accession>
<dbReference type="AlphaFoldDB" id="A0A9P5NQ86"/>